<sequence length="380" mass="40821">MGDDMPTVLYVDDEDMARKYFGRAFGNEYRVLTAPGVDAALALLVDHDVDVLVTDYRMPGKVGGELLREVERSWPGLVRILVTAYADKDVLLDTVNGGDVFRVLEKPVRQDALRAVLRQASTEAVRRARDRAARDHGLLAVEETVAFLAHELGAPLASIADFARMLSRRVHEDGDERGIEPGYLLLRARIGNAVAHMSDNARYCQAVLDSFVDSVKRASPAPAARVAGGGARQMVAALLASYPMSADERAAVVVDVQHDFAIRASPNCVALVLSSLIGNALRALRGQPAPCLRIAVGTGARPVIAVEDNGPGVPPEILHRLLLDPVSMHGGAGGGWDLIFCNRVMQSFGGHLRVQSKQTPADGHGTTATMNFPESHKESA</sequence>
<dbReference type="InterPro" id="IPR001789">
    <property type="entry name" value="Sig_transdc_resp-reg_receiver"/>
</dbReference>
<evidence type="ECO:0000256" key="5">
    <source>
        <dbReference type="SAM" id="MobiDB-lite"/>
    </source>
</evidence>
<dbReference type="Gene3D" id="3.40.50.2300">
    <property type="match status" value="1"/>
</dbReference>
<evidence type="ECO:0000259" key="7">
    <source>
        <dbReference type="PROSITE" id="PS50110"/>
    </source>
</evidence>
<protein>
    <recommendedName>
        <fullName evidence="2">histidine kinase</fullName>
        <ecNumber evidence="2">2.7.13.3</ecNumber>
    </recommendedName>
</protein>
<name>A0A6I3XNM8_9BURK</name>
<dbReference type="EMBL" id="WNWM01000002">
    <property type="protein sequence ID" value="MUI16190.1"/>
    <property type="molecule type" value="Genomic_DNA"/>
</dbReference>
<dbReference type="Pfam" id="PF02518">
    <property type="entry name" value="HATPase_c"/>
    <property type="match status" value="1"/>
</dbReference>
<evidence type="ECO:0000256" key="3">
    <source>
        <dbReference type="ARBA" id="ARBA00022553"/>
    </source>
</evidence>
<dbReference type="InterPro" id="IPR050595">
    <property type="entry name" value="Bact_response_regulator"/>
</dbReference>
<feature type="domain" description="Response regulatory" evidence="7">
    <location>
        <begin position="7"/>
        <end position="121"/>
    </location>
</feature>
<organism evidence="8 9">
    <name type="scientific">Pseudoduganella dura</name>
    <dbReference type="NCBI Taxonomy" id="321982"/>
    <lineage>
        <taxon>Bacteria</taxon>
        <taxon>Pseudomonadati</taxon>
        <taxon>Pseudomonadota</taxon>
        <taxon>Betaproteobacteria</taxon>
        <taxon>Burkholderiales</taxon>
        <taxon>Oxalobacteraceae</taxon>
        <taxon>Telluria group</taxon>
        <taxon>Pseudoduganella</taxon>
    </lineage>
</organism>
<dbReference type="PANTHER" id="PTHR44591:SF19">
    <property type="entry name" value="TWO-COMPONENT RESPONSE REGULATOR-RELATED"/>
    <property type="match status" value="1"/>
</dbReference>
<dbReference type="Gene3D" id="3.30.565.10">
    <property type="entry name" value="Histidine kinase-like ATPase, C-terminal domain"/>
    <property type="match status" value="1"/>
</dbReference>
<evidence type="ECO:0000256" key="2">
    <source>
        <dbReference type="ARBA" id="ARBA00012438"/>
    </source>
</evidence>
<dbReference type="SMART" id="SM00448">
    <property type="entry name" value="REC"/>
    <property type="match status" value="1"/>
</dbReference>
<accession>A0A6I3XNM8</accession>
<dbReference type="InterPro" id="IPR005467">
    <property type="entry name" value="His_kinase_dom"/>
</dbReference>
<dbReference type="Proteomes" id="UP000431684">
    <property type="component" value="Unassembled WGS sequence"/>
</dbReference>
<evidence type="ECO:0000256" key="4">
    <source>
        <dbReference type="PROSITE-ProRule" id="PRU00169"/>
    </source>
</evidence>
<proteinExistence type="predicted"/>
<dbReference type="Gene3D" id="1.10.287.130">
    <property type="match status" value="1"/>
</dbReference>
<comment type="caution">
    <text evidence="8">The sequence shown here is derived from an EMBL/GenBank/DDBJ whole genome shotgun (WGS) entry which is preliminary data.</text>
</comment>
<gene>
    <name evidence="8" type="ORF">GJV26_27575</name>
</gene>
<dbReference type="PROSITE" id="PS50110">
    <property type="entry name" value="RESPONSE_REGULATORY"/>
    <property type="match status" value="1"/>
</dbReference>
<dbReference type="InterPro" id="IPR036890">
    <property type="entry name" value="HATPase_C_sf"/>
</dbReference>
<dbReference type="InterPro" id="IPR003594">
    <property type="entry name" value="HATPase_dom"/>
</dbReference>
<evidence type="ECO:0000313" key="9">
    <source>
        <dbReference type="Proteomes" id="UP000431684"/>
    </source>
</evidence>
<dbReference type="PANTHER" id="PTHR44591">
    <property type="entry name" value="STRESS RESPONSE REGULATOR PROTEIN 1"/>
    <property type="match status" value="1"/>
</dbReference>
<keyword evidence="3 4" id="KW-0597">Phosphoprotein</keyword>
<dbReference type="PRINTS" id="PR00344">
    <property type="entry name" value="BCTRLSENSOR"/>
</dbReference>
<evidence type="ECO:0000256" key="1">
    <source>
        <dbReference type="ARBA" id="ARBA00000085"/>
    </source>
</evidence>
<keyword evidence="9" id="KW-1185">Reference proteome</keyword>
<feature type="modified residue" description="4-aspartylphosphate" evidence="4">
    <location>
        <position position="55"/>
    </location>
</feature>
<evidence type="ECO:0000259" key="6">
    <source>
        <dbReference type="PROSITE" id="PS50109"/>
    </source>
</evidence>
<dbReference type="OrthoDB" id="9774747at2"/>
<dbReference type="SMART" id="SM00387">
    <property type="entry name" value="HATPase_c"/>
    <property type="match status" value="1"/>
</dbReference>
<dbReference type="SUPFAM" id="SSF52172">
    <property type="entry name" value="CheY-like"/>
    <property type="match status" value="1"/>
</dbReference>
<reference evidence="8 9" key="1">
    <citation type="submission" date="2019-11" db="EMBL/GenBank/DDBJ databases">
        <title>Draft Genome Sequences of Six Type Strains of the Genus Massilia.</title>
        <authorList>
            <person name="Miess H."/>
            <person name="Frediansyah A."/>
            <person name="Goeker M."/>
            <person name="Gross H."/>
        </authorList>
    </citation>
    <scope>NUCLEOTIDE SEQUENCE [LARGE SCALE GENOMIC DNA]</scope>
    <source>
        <strain evidence="8 9">DSM 17513</strain>
    </source>
</reference>
<dbReference type="GO" id="GO:0000160">
    <property type="term" value="P:phosphorelay signal transduction system"/>
    <property type="evidence" value="ECO:0007669"/>
    <property type="project" value="InterPro"/>
</dbReference>
<dbReference type="PROSITE" id="PS50109">
    <property type="entry name" value="HIS_KIN"/>
    <property type="match status" value="1"/>
</dbReference>
<feature type="region of interest" description="Disordered" evidence="5">
    <location>
        <begin position="357"/>
        <end position="380"/>
    </location>
</feature>
<dbReference type="GO" id="GO:0004673">
    <property type="term" value="F:protein histidine kinase activity"/>
    <property type="evidence" value="ECO:0007669"/>
    <property type="project" value="UniProtKB-EC"/>
</dbReference>
<comment type="catalytic activity">
    <reaction evidence="1">
        <text>ATP + protein L-histidine = ADP + protein N-phospho-L-histidine.</text>
        <dbReference type="EC" id="2.7.13.3"/>
    </reaction>
</comment>
<dbReference type="InterPro" id="IPR011006">
    <property type="entry name" value="CheY-like_superfamily"/>
</dbReference>
<dbReference type="SUPFAM" id="SSF55874">
    <property type="entry name" value="ATPase domain of HSP90 chaperone/DNA topoisomerase II/histidine kinase"/>
    <property type="match status" value="1"/>
</dbReference>
<dbReference type="InterPro" id="IPR004358">
    <property type="entry name" value="Sig_transdc_His_kin-like_C"/>
</dbReference>
<dbReference type="EC" id="2.7.13.3" evidence="2"/>
<dbReference type="AlphaFoldDB" id="A0A6I3XNM8"/>
<evidence type="ECO:0000313" key="8">
    <source>
        <dbReference type="EMBL" id="MUI16190.1"/>
    </source>
</evidence>
<dbReference type="Pfam" id="PF00072">
    <property type="entry name" value="Response_reg"/>
    <property type="match status" value="1"/>
</dbReference>
<feature type="domain" description="Histidine kinase" evidence="6">
    <location>
        <begin position="147"/>
        <end position="376"/>
    </location>
</feature>